<feature type="binding site" evidence="16">
    <location>
        <position position="368"/>
    </location>
    <ligand>
        <name>ATP</name>
        <dbReference type="ChEBI" id="CHEBI:30616"/>
    </ligand>
</feature>
<dbReference type="InterPro" id="IPR000719">
    <property type="entry name" value="Prot_kinase_dom"/>
</dbReference>
<keyword evidence="6" id="KW-0812">Transmembrane</keyword>
<evidence type="ECO:0000256" key="1">
    <source>
        <dbReference type="ARBA" id="ARBA00004251"/>
    </source>
</evidence>
<keyword evidence="10" id="KW-0418">Kinase</keyword>
<keyword evidence="14" id="KW-0675">Receptor</keyword>
<keyword evidence="21" id="KW-1185">Reference proteome</keyword>
<evidence type="ECO:0000256" key="3">
    <source>
        <dbReference type="ARBA" id="ARBA00010217"/>
    </source>
</evidence>
<dbReference type="PROSITE" id="PS50011">
    <property type="entry name" value="PROTEIN_KINASE_DOM"/>
    <property type="match status" value="1"/>
</dbReference>
<feature type="domain" description="Protein kinase" evidence="18">
    <location>
        <begin position="339"/>
        <end position="619"/>
    </location>
</feature>
<comment type="similarity">
    <text evidence="3">In the C-terminal section; belongs to the protein kinase superfamily. Ser/Thr protein kinase family.</text>
</comment>
<protein>
    <submittedName>
        <fullName evidence="20">Uncharacterized protein</fullName>
    </submittedName>
</protein>
<dbReference type="FunFam" id="3.30.200.20:FF:000168">
    <property type="entry name" value="L-type lectin-domain containing receptor kinase IX.1"/>
    <property type="match status" value="1"/>
</dbReference>
<dbReference type="GO" id="GO:0005524">
    <property type="term" value="F:ATP binding"/>
    <property type="evidence" value="ECO:0007669"/>
    <property type="project" value="UniProtKB-UniRule"/>
</dbReference>
<dbReference type="InterPro" id="IPR050528">
    <property type="entry name" value="L-type_Lectin-RKs"/>
</dbReference>
<keyword evidence="13" id="KW-0472">Membrane</keyword>
<sequence length="645" mass="71811">MASRRVPLILIAVVASLCGAAVAEGGDPRDPFLPDCSTTGNYTDGSQFKMNLDQLLSTLSRAAAINGWFQTSTVGTGADKAFGLIMCYADCNATQCLDCLALAPAGITAVCPGSRDVSAWYGACMLRYSYYNFFGDEVTYDIEHGIISQSYPYVTDMDTMVQSRSRLMEELMKKAGDLSSRLYYLTLPYKDSLLGTNVISGLAQCTRDLAPSECNRCISFYTEWVLKLFPNNSGGAIKGYNCYLRYTLGELNITMPPPQRTPTTMPRITDSELPPPTPPMPPRLGIFICLSVWRRRNRNKIFEDGHVSDKELAMEDDFEKGTGPKRFRYRDLTCATDNFSDERKLGEGGFGSVYRGFLTEQNLEVAIKRVSKGSKQGKKEYISEVRIISRLRHRNLVQLIGWCHAGGELLLVYELMSNGSLDTHLHDADNILPWSVRYEVILGLGSALLYLHQEWEQCVLHRDIKPSNIMLDASFSTKLGDFGLARLVNHGRGPYTTGLARTMGYMDPECVVTGRTSVESDIYSFGVVLLEIACGRRPAVAREGEEEGMIHLVQWVWDSRECGSFIGTADVRLNMEFDEQGLECVMVVGLWCAHPDRNMRSSMKQALDVLRFEAPLPKLPPKMPVATFKPAFDSFISSSQLTGGR</sequence>
<evidence type="ECO:0000259" key="19">
    <source>
        <dbReference type="PROSITE" id="PS51473"/>
    </source>
</evidence>
<accession>A0AAD8RKV9</accession>
<keyword evidence="12" id="KW-1133">Transmembrane helix</keyword>
<evidence type="ECO:0000256" key="9">
    <source>
        <dbReference type="ARBA" id="ARBA00022741"/>
    </source>
</evidence>
<dbReference type="GO" id="GO:0004672">
    <property type="term" value="F:protein kinase activity"/>
    <property type="evidence" value="ECO:0007669"/>
    <property type="project" value="InterPro"/>
</dbReference>
<evidence type="ECO:0000256" key="2">
    <source>
        <dbReference type="ARBA" id="ARBA00008536"/>
    </source>
</evidence>
<keyword evidence="5" id="KW-0808">Transferase</keyword>
<dbReference type="PROSITE" id="PS00107">
    <property type="entry name" value="PROTEIN_KINASE_ATP"/>
    <property type="match status" value="1"/>
</dbReference>
<comment type="subcellular location">
    <subcellularLocation>
        <location evidence="1">Cell membrane</location>
        <topology evidence="1">Single-pass type I membrane protein</topology>
    </subcellularLocation>
</comment>
<evidence type="ECO:0000256" key="15">
    <source>
        <dbReference type="ARBA" id="ARBA00023180"/>
    </source>
</evidence>
<dbReference type="PANTHER" id="PTHR27007">
    <property type="match status" value="1"/>
</dbReference>
<organism evidence="20 21">
    <name type="scientific">Lolium multiflorum</name>
    <name type="common">Italian ryegrass</name>
    <name type="synonym">Lolium perenne subsp. multiflorum</name>
    <dbReference type="NCBI Taxonomy" id="4521"/>
    <lineage>
        <taxon>Eukaryota</taxon>
        <taxon>Viridiplantae</taxon>
        <taxon>Streptophyta</taxon>
        <taxon>Embryophyta</taxon>
        <taxon>Tracheophyta</taxon>
        <taxon>Spermatophyta</taxon>
        <taxon>Magnoliopsida</taxon>
        <taxon>Liliopsida</taxon>
        <taxon>Poales</taxon>
        <taxon>Poaceae</taxon>
        <taxon>BOP clade</taxon>
        <taxon>Pooideae</taxon>
        <taxon>Poodae</taxon>
        <taxon>Poeae</taxon>
        <taxon>Poeae Chloroplast Group 2 (Poeae type)</taxon>
        <taxon>Loliodinae</taxon>
        <taxon>Loliinae</taxon>
        <taxon>Lolium</taxon>
    </lineage>
</organism>
<dbReference type="GO" id="GO:0005886">
    <property type="term" value="C:plasma membrane"/>
    <property type="evidence" value="ECO:0007669"/>
    <property type="project" value="UniProtKB-SubCell"/>
</dbReference>
<evidence type="ECO:0000256" key="7">
    <source>
        <dbReference type="ARBA" id="ARBA00022729"/>
    </source>
</evidence>
<dbReference type="InterPro" id="IPR011009">
    <property type="entry name" value="Kinase-like_dom_sf"/>
</dbReference>
<evidence type="ECO:0000256" key="17">
    <source>
        <dbReference type="SAM" id="SignalP"/>
    </source>
</evidence>
<dbReference type="FunFam" id="1.10.510.10:FF:000240">
    <property type="entry name" value="Lectin-domain containing receptor kinase A4.3"/>
    <property type="match status" value="1"/>
</dbReference>
<evidence type="ECO:0000256" key="12">
    <source>
        <dbReference type="ARBA" id="ARBA00022989"/>
    </source>
</evidence>
<evidence type="ECO:0000256" key="4">
    <source>
        <dbReference type="ARBA" id="ARBA00022475"/>
    </source>
</evidence>
<keyword evidence="8" id="KW-0677">Repeat</keyword>
<proteinExistence type="inferred from homology"/>
<dbReference type="Gene3D" id="1.10.510.10">
    <property type="entry name" value="Transferase(Phosphotransferase) domain 1"/>
    <property type="match status" value="1"/>
</dbReference>
<evidence type="ECO:0000256" key="5">
    <source>
        <dbReference type="ARBA" id="ARBA00022679"/>
    </source>
</evidence>
<evidence type="ECO:0000256" key="11">
    <source>
        <dbReference type="ARBA" id="ARBA00022840"/>
    </source>
</evidence>
<keyword evidence="15" id="KW-0325">Glycoprotein</keyword>
<reference evidence="20" key="1">
    <citation type="submission" date="2023-07" db="EMBL/GenBank/DDBJ databases">
        <title>A chromosome-level genome assembly of Lolium multiflorum.</title>
        <authorList>
            <person name="Chen Y."/>
            <person name="Copetti D."/>
            <person name="Kolliker R."/>
            <person name="Studer B."/>
        </authorList>
    </citation>
    <scope>NUCLEOTIDE SEQUENCE</scope>
    <source>
        <strain evidence="20">02402/16</strain>
        <tissue evidence="20">Leaf</tissue>
    </source>
</reference>
<keyword evidence="11 16" id="KW-0067">ATP-binding</keyword>
<dbReference type="InterPro" id="IPR038408">
    <property type="entry name" value="GNK2_sf"/>
</dbReference>
<dbReference type="PROSITE" id="PS51473">
    <property type="entry name" value="GNK2"/>
    <property type="match status" value="2"/>
</dbReference>
<feature type="signal peptide" evidence="17">
    <location>
        <begin position="1"/>
        <end position="23"/>
    </location>
</feature>
<evidence type="ECO:0000313" key="21">
    <source>
        <dbReference type="Proteomes" id="UP001231189"/>
    </source>
</evidence>
<dbReference type="Proteomes" id="UP001231189">
    <property type="component" value="Unassembled WGS sequence"/>
</dbReference>
<dbReference type="Pfam" id="PF00069">
    <property type="entry name" value="Pkinase"/>
    <property type="match status" value="1"/>
</dbReference>
<dbReference type="InterPro" id="IPR002902">
    <property type="entry name" value="GNK2"/>
</dbReference>
<dbReference type="Gene3D" id="3.30.430.20">
    <property type="entry name" value="Gnk2 domain, C-X8-C-X2-C motif"/>
    <property type="match status" value="2"/>
</dbReference>
<comment type="similarity">
    <text evidence="2">In the N-terminal section; belongs to the leguminous lectin family.</text>
</comment>
<feature type="domain" description="Gnk2-homologous" evidence="19">
    <location>
        <begin position="30"/>
        <end position="133"/>
    </location>
</feature>
<dbReference type="GO" id="GO:0002229">
    <property type="term" value="P:defense response to oomycetes"/>
    <property type="evidence" value="ECO:0007669"/>
    <property type="project" value="UniProtKB-ARBA"/>
</dbReference>
<dbReference type="Gene3D" id="3.30.200.20">
    <property type="entry name" value="Phosphorylase Kinase, domain 1"/>
    <property type="match status" value="1"/>
</dbReference>
<evidence type="ECO:0000256" key="8">
    <source>
        <dbReference type="ARBA" id="ARBA00022737"/>
    </source>
</evidence>
<comment type="caution">
    <text evidence="20">The sequence shown here is derived from an EMBL/GenBank/DDBJ whole genome shotgun (WGS) entry which is preliminary data.</text>
</comment>
<dbReference type="Pfam" id="PF01657">
    <property type="entry name" value="Stress-antifung"/>
    <property type="match status" value="2"/>
</dbReference>
<dbReference type="InterPro" id="IPR008271">
    <property type="entry name" value="Ser/Thr_kinase_AS"/>
</dbReference>
<evidence type="ECO:0000256" key="6">
    <source>
        <dbReference type="ARBA" id="ARBA00022692"/>
    </source>
</evidence>
<evidence type="ECO:0000259" key="18">
    <source>
        <dbReference type="PROSITE" id="PS50011"/>
    </source>
</evidence>
<dbReference type="SUPFAM" id="SSF56112">
    <property type="entry name" value="Protein kinase-like (PK-like)"/>
    <property type="match status" value="1"/>
</dbReference>
<dbReference type="CDD" id="cd23509">
    <property type="entry name" value="Gnk2-like"/>
    <property type="match status" value="2"/>
</dbReference>
<evidence type="ECO:0000313" key="20">
    <source>
        <dbReference type="EMBL" id="KAK1626512.1"/>
    </source>
</evidence>
<keyword evidence="7 17" id="KW-0732">Signal</keyword>
<dbReference type="InterPro" id="IPR017441">
    <property type="entry name" value="Protein_kinase_ATP_BS"/>
</dbReference>
<keyword evidence="9 16" id="KW-0547">Nucleotide-binding</keyword>
<name>A0AAD8RKV9_LOLMU</name>
<dbReference type="SMART" id="SM00220">
    <property type="entry name" value="S_TKc"/>
    <property type="match status" value="1"/>
</dbReference>
<keyword evidence="4" id="KW-1003">Cell membrane</keyword>
<evidence type="ECO:0000256" key="16">
    <source>
        <dbReference type="PROSITE-ProRule" id="PRU10141"/>
    </source>
</evidence>
<gene>
    <name evidence="20" type="ORF">QYE76_000827</name>
</gene>
<evidence type="ECO:0000256" key="10">
    <source>
        <dbReference type="ARBA" id="ARBA00022777"/>
    </source>
</evidence>
<evidence type="ECO:0000256" key="13">
    <source>
        <dbReference type="ARBA" id="ARBA00023136"/>
    </source>
</evidence>
<feature type="chain" id="PRO_5042025290" evidence="17">
    <location>
        <begin position="24"/>
        <end position="645"/>
    </location>
</feature>
<feature type="domain" description="Gnk2-homologous" evidence="19">
    <location>
        <begin position="142"/>
        <end position="251"/>
    </location>
</feature>
<dbReference type="AlphaFoldDB" id="A0AAD8RKV9"/>
<dbReference type="PROSITE" id="PS00108">
    <property type="entry name" value="PROTEIN_KINASE_ST"/>
    <property type="match status" value="1"/>
</dbReference>
<evidence type="ECO:0000256" key="14">
    <source>
        <dbReference type="ARBA" id="ARBA00023170"/>
    </source>
</evidence>
<dbReference type="EMBL" id="JAUUTY010000005">
    <property type="protein sequence ID" value="KAK1626512.1"/>
    <property type="molecule type" value="Genomic_DNA"/>
</dbReference>